<dbReference type="AlphaFoldDB" id="A0A814NRI0"/>
<comment type="caution">
    <text evidence="2">The sequence shown here is derived from an EMBL/GenBank/DDBJ whole genome shotgun (WGS) entry which is preliminary data.</text>
</comment>
<accession>A0A814NRI0</accession>
<dbReference type="EMBL" id="CAJNOE010000256">
    <property type="protein sequence ID" value="CAF1094878.1"/>
    <property type="molecule type" value="Genomic_DNA"/>
</dbReference>
<sequence>MLRFFFIQNLDPLELVLNSTDSQGIFYCNSRVELTKQKNKLTASINHLGAIPPTFQFKTEPFNSTTIRIVITPNGYIGTSRISCHWDNNITYGQTVDLIIGEKPGIIQLKEPCKAYDYRYIQCIFNSPIIARAFRNGFPRLYKFSELNNDEFSYRHPPKYVNNTNNKTYNNELIFHFEPRDQNAIPKKTLMNVNMSISRFGSSVYQFSIEPVHTTLVDFELKDISCKKLTIQIKHNNTRALNERLCSGHIRRIDDQKKISAIRDIAETSDQTILIDRLQLSTKYRICLRCYYKQTDESFKEKTCVTISTDACNRWVYVVVIAVSVLVLVISSIVYDPSIYQPSESEYQPGGPEYRPLHGEYLTEEKTYLPVGSECTGLFPNEHDSAEYNENESKMDFIGPTTIVDARALRKRRQLSSSSYYISNINPYSSSYNPSVPLTYPSGSFYSGPSYGYGYPNQGTSGDQYYNTNYYGAGLGQYSPTYSSGVGQTYQYQNLGSTYGSGLNGYGPTGFNNQYANWNQGNSNQYYTGGTGNGLVNTGYYWNRKSGNIPFQGPPMDNRNLMEPDPRVFIENSPLNRPPGK</sequence>
<evidence type="ECO:0000256" key="1">
    <source>
        <dbReference type="SAM" id="MobiDB-lite"/>
    </source>
</evidence>
<name>A0A814NRI0_9BILA</name>
<protein>
    <submittedName>
        <fullName evidence="2">Uncharacterized protein</fullName>
    </submittedName>
</protein>
<evidence type="ECO:0000313" key="3">
    <source>
        <dbReference type="Proteomes" id="UP000663860"/>
    </source>
</evidence>
<gene>
    <name evidence="2" type="ORF">IZO911_LOCUS22705</name>
</gene>
<organism evidence="2 3">
    <name type="scientific">Adineta steineri</name>
    <dbReference type="NCBI Taxonomy" id="433720"/>
    <lineage>
        <taxon>Eukaryota</taxon>
        <taxon>Metazoa</taxon>
        <taxon>Spiralia</taxon>
        <taxon>Gnathifera</taxon>
        <taxon>Rotifera</taxon>
        <taxon>Eurotatoria</taxon>
        <taxon>Bdelloidea</taxon>
        <taxon>Adinetida</taxon>
        <taxon>Adinetidae</taxon>
        <taxon>Adineta</taxon>
    </lineage>
</organism>
<dbReference type="Proteomes" id="UP000663860">
    <property type="component" value="Unassembled WGS sequence"/>
</dbReference>
<evidence type="ECO:0000313" key="2">
    <source>
        <dbReference type="EMBL" id="CAF1094878.1"/>
    </source>
</evidence>
<proteinExistence type="predicted"/>
<reference evidence="2" key="1">
    <citation type="submission" date="2021-02" db="EMBL/GenBank/DDBJ databases">
        <authorList>
            <person name="Nowell W R."/>
        </authorList>
    </citation>
    <scope>NUCLEOTIDE SEQUENCE</scope>
</reference>
<feature type="region of interest" description="Disordered" evidence="1">
    <location>
        <begin position="552"/>
        <end position="581"/>
    </location>
</feature>